<feature type="transmembrane region" description="Helical" evidence="1">
    <location>
        <begin position="21"/>
        <end position="44"/>
    </location>
</feature>
<dbReference type="EMBL" id="AMRV01000010">
    <property type="protein sequence ID" value="EMD82108.1"/>
    <property type="molecule type" value="Genomic_DNA"/>
</dbReference>
<dbReference type="AlphaFoldDB" id="M2U2N9"/>
<reference evidence="2 3" key="1">
    <citation type="journal article" date="2013" name="Genome Announc.">
        <title>Draft Genome Sequence of Strain JLT2015T, Belonging to the Family Sphingomonadaceae of the Alphaproteobacteria.</title>
        <authorList>
            <person name="Tang K."/>
            <person name="Liu K."/>
            <person name="Li S."/>
            <person name="Jiao N."/>
        </authorList>
    </citation>
    <scope>NUCLEOTIDE SEQUENCE [LARGE SCALE GENOMIC DNA]</scope>
    <source>
        <strain evidence="2 3">JLT2015</strain>
    </source>
</reference>
<name>M2U2N9_9SPHN</name>
<dbReference type="RefSeq" id="WP_008603555.1">
    <property type="nucleotide sequence ID" value="NZ_AMRV01000010.1"/>
</dbReference>
<keyword evidence="1" id="KW-0472">Membrane</keyword>
<dbReference type="OrthoDB" id="7391871at2"/>
<gene>
    <name evidence="2" type="ORF">C725_2596</name>
</gene>
<proteinExistence type="predicted"/>
<keyword evidence="1" id="KW-0812">Transmembrane</keyword>
<comment type="caution">
    <text evidence="2">The sequence shown here is derived from an EMBL/GenBank/DDBJ whole genome shotgun (WGS) entry which is preliminary data.</text>
</comment>
<evidence type="ECO:0000256" key="1">
    <source>
        <dbReference type="SAM" id="Phobius"/>
    </source>
</evidence>
<sequence length="124" mass="13190">MFLTSLRARLANIERTQWIGAAVALGAVLFIASLFVVEALYGYWKPEPEIVYVQSWDGDRSYEDALAAQEEERRIADAAETAADQLAAEAVADLGAEDAAGAAEPAIRRGTLGAAAASEDSETE</sequence>
<keyword evidence="1" id="KW-1133">Transmembrane helix</keyword>
<keyword evidence="3" id="KW-1185">Reference proteome</keyword>
<organism evidence="2 3">
    <name type="scientific">Pacificimonas flava</name>
    <dbReference type="NCBI Taxonomy" id="1234595"/>
    <lineage>
        <taxon>Bacteria</taxon>
        <taxon>Pseudomonadati</taxon>
        <taxon>Pseudomonadota</taxon>
        <taxon>Alphaproteobacteria</taxon>
        <taxon>Sphingomonadales</taxon>
        <taxon>Sphingosinicellaceae</taxon>
        <taxon>Pacificimonas</taxon>
    </lineage>
</organism>
<protein>
    <submittedName>
        <fullName evidence="2">Uncharacterized protein</fullName>
    </submittedName>
</protein>
<dbReference type="Proteomes" id="UP000011717">
    <property type="component" value="Unassembled WGS sequence"/>
</dbReference>
<evidence type="ECO:0000313" key="2">
    <source>
        <dbReference type="EMBL" id="EMD82108.1"/>
    </source>
</evidence>
<evidence type="ECO:0000313" key="3">
    <source>
        <dbReference type="Proteomes" id="UP000011717"/>
    </source>
</evidence>
<accession>M2U2N9</accession>